<evidence type="ECO:0000256" key="3">
    <source>
        <dbReference type="ARBA" id="ARBA00023052"/>
    </source>
</evidence>
<dbReference type="SUPFAM" id="SSF52467">
    <property type="entry name" value="DHS-like NAD/FAD-binding domain"/>
    <property type="match status" value="1"/>
</dbReference>
<evidence type="ECO:0000313" key="10">
    <source>
        <dbReference type="Proteomes" id="UP000633205"/>
    </source>
</evidence>
<feature type="compositionally biased region" description="Basic and acidic residues" evidence="5">
    <location>
        <begin position="536"/>
        <end position="555"/>
    </location>
</feature>
<reference evidence="9" key="2">
    <citation type="submission" date="2020-09" db="EMBL/GenBank/DDBJ databases">
        <authorList>
            <person name="Sun Q."/>
            <person name="Zhou Y."/>
        </authorList>
    </citation>
    <scope>NUCLEOTIDE SEQUENCE</scope>
    <source>
        <strain evidence="9">CGMCC 1.15152</strain>
    </source>
</reference>
<dbReference type="InterPro" id="IPR029061">
    <property type="entry name" value="THDP-binding"/>
</dbReference>
<proteinExistence type="inferred from homology"/>
<evidence type="ECO:0000256" key="1">
    <source>
        <dbReference type="ARBA" id="ARBA00001964"/>
    </source>
</evidence>
<dbReference type="GO" id="GO:0005948">
    <property type="term" value="C:acetolactate synthase complex"/>
    <property type="evidence" value="ECO:0007669"/>
    <property type="project" value="TreeGrafter"/>
</dbReference>
<dbReference type="GO" id="GO:0000287">
    <property type="term" value="F:magnesium ion binding"/>
    <property type="evidence" value="ECO:0007669"/>
    <property type="project" value="InterPro"/>
</dbReference>
<gene>
    <name evidence="9" type="ORF">GCM10010915_09810</name>
</gene>
<evidence type="ECO:0000259" key="6">
    <source>
        <dbReference type="Pfam" id="PF00205"/>
    </source>
</evidence>
<protein>
    <submittedName>
        <fullName evidence="9">Sulfoacetaldehyde acetyltransferase</fullName>
    </submittedName>
</protein>
<dbReference type="InterPro" id="IPR029035">
    <property type="entry name" value="DHS-like_NAD/FAD-binding_dom"/>
</dbReference>
<feature type="domain" description="Thiamine pyrophosphate enzyme N-terminal TPP-binding" evidence="8">
    <location>
        <begin position="2"/>
        <end position="102"/>
    </location>
</feature>
<dbReference type="GO" id="GO:0050660">
    <property type="term" value="F:flavin adenine dinucleotide binding"/>
    <property type="evidence" value="ECO:0007669"/>
    <property type="project" value="TreeGrafter"/>
</dbReference>
<accession>A0A916Y537</accession>
<dbReference type="GO" id="GO:0003984">
    <property type="term" value="F:acetolactate synthase activity"/>
    <property type="evidence" value="ECO:0007669"/>
    <property type="project" value="TreeGrafter"/>
</dbReference>
<keyword evidence="10" id="KW-1185">Reference proteome</keyword>
<dbReference type="AlphaFoldDB" id="A0A916Y537"/>
<feature type="domain" description="Thiamine pyrophosphate enzyme central" evidence="6">
    <location>
        <begin position="173"/>
        <end position="311"/>
    </location>
</feature>
<evidence type="ECO:0000256" key="5">
    <source>
        <dbReference type="SAM" id="MobiDB-lite"/>
    </source>
</evidence>
<evidence type="ECO:0000313" key="9">
    <source>
        <dbReference type="EMBL" id="GGD31547.1"/>
    </source>
</evidence>
<comment type="cofactor">
    <cofactor evidence="1">
        <name>thiamine diphosphate</name>
        <dbReference type="ChEBI" id="CHEBI:58937"/>
    </cofactor>
</comment>
<dbReference type="SUPFAM" id="SSF52518">
    <property type="entry name" value="Thiamin diphosphate-binding fold (THDP-binding)"/>
    <property type="match status" value="2"/>
</dbReference>
<dbReference type="PANTHER" id="PTHR18968:SF13">
    <property type="entry name" value="ACETOLACTATE SYNTHASE CATALYTIC SUBUNIT, MITOCHONDRIAL"/>
    <property type="match status" value="1"/>
</dbReference>
<dbReference type="CDD" id="cd07035">
    <property type="entry name" value="TPP_PYR_POX_like"/>
    <property type="match status" value="1"/>
</dbReference>
<dbReference type="InterPro" id="IPR011766">
    <property type="entry name" value="TPP_enzyme_TPP-bd"/>
</dbReference>
<organism evidence="9 10">
    <name type="scientific">Microbacterium faecale</name>
    <dbReference type="NCBI Taxonomy" id="1804630"/>
    <lineage>
        <taxon>Bacteria</taxon>
        <taxon>Bacillati</taxon>
        <taxon>Actinomycetota</taxon>
        <taxon>Actinomycetes</taxon>
        <taxon>Micrococcales</taxon>
        <taxon>Microbacteriaceae</taxon>
        <taxon>Microbacterium</taxon>
    </lineage>
</organism>
<dbReference type="EMBL" id="BMHO01000001">
    <property type="protein sequence ID" value="GGD31547.1"/>
    <property type="molecule type" value="Genomic_DNA"/>
</dbReference>
<dbReference type="InterPro" id="IPR012000">
    <property type="entry name" value="Thiamin_PyroP_enz_cen_dom"/>
</dbReference>
<dbReference type="Gene3D" id="3.40.50.970">
    <property type="match status" value="2"/>
</dbReference>
<evidence type="ECO:0000256" key="2">
    <source>
        <dbReference type="ARBA" id="ARBA00007812"/>
    </source>
</evidence>
<dbReference type="PANTHER" id="PTHR18968">
    <property type="entry name" value="THIAMINE PYROPHOSPHATE ENZYMES"/>
    <property type="match status" value="1"/>
</dbReference>
<dbReference type="InterPro" id="IPR045229">
    <property type="entry name" value="TPP_enz"/>
</dbReference>
<evidence type="ECO:0000256" key="4">
    <source>
        <dbReference type="RuleBase" id="RU362132"/>
    </source>
</evidence>
<name>A0A916Y537_9MICO</name>
<evidence type="ECO:0000259" key="8">
    <source>
        <dbReference type="Pfam" id="PF02776"/>
    </source>
</evidence>
<dbReference type="GO" id="GO:0030976">
    <property type="term" value="F:thiamine pyrophosphate binding"/>
    <property type="evidence" value="ECO:0007669"/>
    <property type="project" value="InterPro"/>
</dbReference>
<reference evidence="9" key="1">
    <citation type="journal article" date="2014" name="Int. J. Syst. Evol. Microbiol.">
        <title>Complete genome sequence of Corynebacterium casei LMG S-19264T (=DSM 44701T), isolated from a smear-ripened cheese.</title>
        <authorList>
            <consortium name="US DOE Joint Genome Institute (JGI-PGF)"/>
            <person name="Walter F."/>
            <person name="Albersmeier A."/>
            <person name="Kalinowski J."/>
            <person name="Ruckert C."/>
        </authorList>
    </citation>
    <scope>NUCLEOTIDE SEQUENCE</scope>
    <source>
        <strain evidence="9">CGMCC 1.15152</strain>
    </source>
</reference>
<evidence type="ECO:0000259" key="7">
    <source>
        <dbReference type="Pfam" id="PF02775"/>
    </source>
</evidence>
<feature type="region of interest" description="Disordered" evidence="5">
    <location>
        <begin position="536"/>
        <end position="562"/>
    </location>
</feature>
<feature type="domain" description="Thiamine pyrophosphate enzyme TPP-binding" evidence="7">
    <location>
        <begin position="376"/>
        <end position="523"/>
    </location>
</feature>
<dbReference type="GO" id="GO:0009097">
    <property type="term" value="P:isoleucine biosynthetic process"/>
    <property type="evidence" value="ECO:0007669"/>
    <property type="project" value="TreeGrafter"/>
</dbReference>
<comment type="caution">
    <text evidence="9">The sequence shown here is derived from an EMBL/GenBank/DDBJ whole genome shotgun (WGS) entry which is preliminary data.</text>
</comment>
<sequence>MSTVFGINGSAIVDPLDLFTAAGIDFIQVRNEQNAGGMADGYTQASGKITVCIGQNGPGITNLVSGVAMAYANHTPMIVVTPSVTTMQSGSHIVQEVDQMALLSGVTVFQHKVARADRIPWAMRAAFRSALIKRGPAQVDIPRDLFYDELDWDEQAPASYRHSGLTQPAQSDIDAAVELLATARRPLIVCGLGVAQTEAFPQVGQLADLVDAGVTTIYNHNDAFDNSHPRYVGPLGYSGSKFAMEHSSHADVVLALGTRLNPTGTSPQYDVDFWPADARLILNDADPLNIGANHPIDVGLVGDCALTVDALVSALESRGIAPDRETATVSAIAEGKNAWWRTLSDEASGPASVLSPKAALLRLAELTPNNAIVTADAGNATSFVTTYFEFTRGRSLMMPGTFGSMGGAFANAIGAKVAAPERPVIAISGDGAWGTGLQEVLTAVAEDAPVISVVLNNGSLAAERANQLGFLGGRFYACDLDNPDFAAIAELMGATGITVRTLEELEIAYTNALASSKPVVLDVHVDVEVLAPPRRKDALQSRERLHPRYARDAKAQSETSYE</sequence>
<dbReference type="InterPro" id="IPR000399">
    <property type="entry name" value="TPP-bd_CS"/>
</dbReference>
<dbReference type="Pfam" id="PF02776">
    <property type="entry name" value="TPP_enzyme_N"/>
    <property type="match status" value="1"/>
</dbReference>
<comment type="similarity">
    <text evidence="2 4">Belongs to the TPP enzyme family.</text>
</comment>
<dbReference type="Proteomes" id="UP000633205">
    <property type="component" value="Unassembled WGS sequence"/>
</dbReference>
<dbReference type="Pfam" id="PF02775">
    <property type="entry name" value="TPP_enzyme_C"/>
    <property type="match status" value="1"/>
</dbReference>
<dbReference type="Pfam" id="PF00205">
    <property type="entry name" value="TPP_enzyme_M"/>
    <property type="match status" value="1"/>
</dbReference>
<dbReference type="PROSITE" id="PS00187">
    <property type="entry name" value="TPP_ENZYMES"/>
    <property type="match status" value="1"/>
</dbReference>
<keyword evidence="3 4" id="KW-0786">Thiamine pyrophosphate</keyword>
<dbReference type="GO" id="GO:0009099">
    <property type="term" value="P:L-valine biosynthetic process"/>
    <property type="evidence" value="ECO:0007669"/>
    <property type="project" value="TreeGrafter"/>
</dbReference>
<dbReference type="Gene3D" id="3.40.50.1220">
    <property type="entry name" value="TPP-binding domain"/>
    <property type="match status" value="1"/>
</dbReference>
<dbReference type="InterPro" id="IPR012001">
    <property type="entry name" value="Thiamin_PyroP_enz_TPP-bd_dom"/>
</dbReference>